<feature type="region of interest" description="Disordered" evidence="1">
    <location>
        <begin position="89"/>
        <end position="189"/>
    </location>
</feature>
<proteinExistence type="predicted"/>
<organism evidence="2 3">
    <name type="scientific">Synaphobranchus kaupii</name>
    <name type="common">Kaup's arrowtooth eel</name>
    <dbReference type="NCBI Taxonomy" id="118154"/>
    <lineage>
        <taxon>Eukaryota</taxon>
        <taxon>Metazoa</taxon>
        <taxon>Chordata</taxon>
        <taxon>Craniata</taxon>
        <taxon>Vertebrata</taxon>
        <taxon>Euteleostomi</taxon>
        <taxon>Actinopterygii</taxon>
        <taxon>Neopterygii</taxon>
        <taxon>Teleostei</taxon>
        <taxon>Anguilliformes</taxon>
        <taxon>Synaphobranchidae</taxon>
        <taxon>Synaphobranchus</taxon>
    </lineage>
</organism>
<reference evidence="2" key="1">
    <citation type="journal article" date="2023" name="Science">
        <title>Genome structures resolve the early diversification of teleost fishes.</title>
        <authorList>
            <person name="Parey E."/>
            <person name="Louis A."/>
            <person name="Montfort J."/>
            <person name="Bouchez O."/>
            <person name="Roques C."/>
            <person name="Iampietro C."/>
            <person name="Lluch J."/>
            <person name="Castinel A."/>
            <person name="Donnadieu C."/>
            <person name="Desvignes T."/>
            <person name="Floi Bucao C."/>
            <person name="Jouanno E."/>
            <person name="Wen M."/>
            <person name="Mejri S."/>
            <person name="Dirks R."/>
            <person name="Jansen H."/>
            <person name="Henkel C."/>
            <person name="Chen W.J."/>
            <person name="Zahm M."/>
            <person name="Cabau C."/>
            <person name="Klopp C."/>
            <person name="Thompson A.W."/>
            <person name="Robinson-Rechavi M."/>
            <person name="Braasch I."/>
            <person name="Lecointre G."/>
            <person name="Bobe J."/>
            <person name="Postlethwait J.H."/>
            <person name="Berthelot C."/>
            <person name="Roest Crollius H."/>
            <person name="Guiguen Y."/>
        </authorList>
    </citation>
    <scope>NUCLEOTIDE SEQUENCE</scope>
    <source>
        <strain evidence="2">WJC10195</strain>
    </source>
</reference>
<dbReference type="AlphaFoldDB" id="A0A9Q1FCQ1"/>
<evidence type="ECO:0000256" key="1">
    <source>
        <dbReference type="SAM" id="MobiDB-lite"/>
    </source>
</evidence>
<dbReference type="Proteomes" id="UP001152622">
    <property type="component" value="Chromosome 6"/>
</dbReference>
<comment type="caution">
    <text evidence="2">The sequence shown here is derived from an EMBL/GenBank/DDBJ whole genome shotgun (WGS) entry which is preliminary data.</text>
</comment>
<dbReference type="EMBL" id="JAINUF010000006">
    <property type="protein sequence ID" value="KAJ8355861.1"/>
    <property type="molecule type" value="Genomic_DNA"/>
</dbReference>
<name>A0A9Q1FCQ1_SYNKA</name>
<protein>
    <submittedName>
        <fullName evidence="2">Uncharacterized protein</fullName>
    </submittedName>
</protein>
<evidence type="ECO:0000313" key="2">
    <source>
        <dbReference type="EMBL" id="KAJ8355861.1"/>
    </source>
</evidence>
<sequence>MPHARCSIKRRLYCRCESIFGAADSRLPSQPGSSLAPQCLLLIVDAVRPCEMENKEACLSAIGRRGPVLGKPPNGSLCVRGERSRIQKPAQLDGSEIKASRPGTCPRQLPPSPRAARAIRRPVSGGAWRGSSRGNPDTSRPALIKAPLGTACKQRDLAAGDGSGAWNSGVRIQRDDKTSRQGPINYGAK</sequence>
<gene>
    <name evidence="2" type="ORF">SKAU_G00186550</name>
</gene>
<keyword evidence="3" id="KW-1185">Reference proteome</keyword>
<accession>A0A9Q1FCQ1</accession>
<evidence type="ECO:0000313" key="3">
    <source>
        <dbReference type="Proteomes" id="UP001152622"/>
    </source>
</evidence>